<protein>
    <submittedName>
        <fullName evidence="3">Fimbrial protein</fullName>
    </submittedName>
    <submittedName>
        <fullName evidence="4">Putative fimbrial subunit YadM</fullName>
    </submittedName>
</protein>
<sequence>MIKIAPYKFAILTGILLSPGVFATDINVDFTATVKATTCNIKITGNNVTEDGNDSYTLTLPNMGLDQIVNKTTRAQADFTMVASGCSAGISHIDTTLSGNGSRTFDRLVIPLSSDTTSTTSYIGMGFKKRNAGDETFLKPNSAEKIRWSATEISTTGLEMTVALRETSAGEGIPGDFRAQAIFNFTYE</sequence>
<accession>A0A1X0YHX8</accession>
<reference evidence="3" key="2">
    <citation type="submission" date="2023-07" db="EMBL/GenBank/DDBJ databases">
        <title>High risk of intestinal colonization with ESBL-producing Escherichia coli among soldiers of military contingents in specific geographic regions.</title>
        <authorList>
            <person name="Literacka E."/>
        </authorList>
    </citation>
    <scope>NUCLEOTIDE SEQUENCE</scope>
    <source>
        <strain evidence="3">66</strain>
    </source>
</reference>
<dbReference type="InterPro" id="IPR000259">
    <property type="entry name" value="Adhesion_dom_fimbrial"/>
</dbReference>
<dbReference type="Proteomes" id="UP001173661">
    <property type="component" value="Unassembled WGS sequence"/>
</dbReference>
<organism evidence="4 5">
    <name type="scientific">Escherichia coli</name>
    <dbReference type="NCBI Taxonomy" id="562"/>
    <lineage>
        <taxon>Bacteria</taxon>
        <taxon>Pseudomonadati</taxon>
        <taxon>Pseudomonadota</taxon>
        <taxon>Gammaproteobacteria</taxon>
        <taxon>Enterobacterales</taxon>
        <taxon>Enterobacteriaceae</taxon>
        <taxon>Escherichia</taxon>
    </lineage>
</organism>
<dbReference type="PANTHER" id="PTHR33420:SF33">
    <property type="entry name" value="MINOR FIMBRIAL SUBUNIT"/>
    <property type="match status" value="1"/>
</dbReference>
<gene>
    <name evidence="4" type="primary">yadM</name>
    <name evidence="4" type="ORF">NCTC7927_04537</name>
    <name evidence="3" type="ORF">Q2V20_12195</name>
</gene>
<evidence type="ECO:0000313" key="4">
    <source>
        <dbReference type="EMBL" id="STF95606.1"/>
    </source>
</evidence>
<dbReference type="AlphaFoldDB" id="A0A1X0YHX8"/>
<feature type="chain" id="PRO_5015071800" evidence="1">
    <location>
        <begin position="24"/>
        <end position="188"/>
    </location>
</feature>
<dbReference type="SUPFAM" id="SSF49401">
    <property type="entry name" value="Bacterial adhesins"/>
    <property type="match status" value="1"/>
</dbReference>
<dbReference type="EMBL" id="JAUKXU010000009">
    <property type="protein sequence ID" value="MDO2574912.1"/>
    <property type="molecule type" value="Genomic_DNA"/>
</dbReference>
<dbReference type="EMBL" id="UGAK01000003">
    <property type="protein sequence ID" value="STF95606.1"/>
    <property type="molecule type" value="Genomic_DNA"/>
</dbReference>
<dbReference type="Proteomes" id="UP000254043">
    <property type="component" value="Unassembled WGS sequence"/>
</dbReference>
<feature type="signal peptide" evidence="1">
    <location>
        <begin position="1"/>
        <end position="23"/>
    </location>
</feature>
<dbReference type="InterPro" id="IPR036937">
    <property type="entry name" value="Adhesion_dom_fimbrial_sf"/>
</dbReference>
<dbReference type="RefSeq" id="WP_000589979.1">
    <property type="nucleotide sequence ID" value="NZ_AP022087.1"/>
</dbReference>
<evidence type="ECO:0000313" key="5">
    <source>
        <dbReference type="Proteomes" id="UP000254043"/>
    </source>
</evidence>
<feature type="domain" description="Fimbrial-type adhesion" evidence="2">
    <location>
        <begin position="29"/>
        <end position="187"/>
    </location>
</feature>
<evidence type="ECO:0000256" key="1">
    <source>
        <dbReference type="SAM" id="SignalP"/>
    </source>
</evidence>
<dbReference type="InterPro" id="IPR008966">
    <property type="entry name" value="Adhesion_dom_sf"/>
</dbReference>
<dbReference type="InterPro" id="IPR050263">
    <property type="entry name" value="Bact_Fimbrial_Adh_Pro"/>
</dbReference>
<name>A0A1X0YHX8_ECOLX</name>
<keyword evidence="1" id="KW-0732">Signal</keyword>
<reference evidence="4 5" key="1">
    <citation type="submission" date="2018-06" db="EMBL/GenBank/DDBJ databases">
        <authorList>
            <consortium name="Pathogen Informatics"/>
            <person name="Doyle S."/>
        </authorList>
    </citation>
    <scope>NUCLEOTIDE SEQUENCE [LARGE SCALE GENOMIC DNA]</scope>
    <source>
        <strain evidence="4 5">NCTC7927</strain>
    </source>
</reference>
<dbReference type="PANTHER" id="PTHR33420">
    <property type="entry name" value="FIMBRIAL SUBUNIT ELFA-RELATED"/>
    <property type="match status" value="1"/>
</dbReference>
<dbReference type="Pfam" id="PF00419">
    <property type="entry name" value="Fimbrial"/>
    <property type="match status" value="1"/>
</dbReference>
<dbReference type="Gene3D" id="2.60.40.1090">
    <property type="entry name" value="Fimbrial-type adhesion domain"/>
    <property type="match status" value="1"/>
</dbReference>
<evidence type="ECO:0000259" key="2">
    <source>
        <dbReference type="Pfam" id="PF00419"/>
    </source>
</evidence>
<evidence type="ECO:0000313" key="3">
    <source>
        <dbReference type="EMBL" id="MDO2574912.1"/>
    </source>
</evidence>
<dbReference type="GO" id="GO:0043709">
    <property type="term" value="P:cell adhesion involved in single-species biofilm formation"/>
    <property type="evidence" value="ECO:0007669"/>
    <property type="project" value="TreeGrafter"/>
</dbReference>
<dbReference type="GO" id="GO:0009289">
    <property type="term" value="C:pilus"/>
    <property type="evidence" value="ECO:0007669"/>
    <property type="project" value="InterPro"/>
</dbReference>
<proteinExistence type="predicted"/>